<evidence type="ECO:0000313" key="2">
    <source>
        <dbReference type="EMBL" id="MBW0496499.1"/>
    </source>
</evidence>
<accession>A0A9Q3D479</accession>
<name>A0A9Q3D479_9BASI</name>
<dbReference type="Proteomes" id="UP000765509">
    <property type="component" value="Unassembled WGS sequence"/>
</dbReference>
<protein>
    <submittedName>
        <fullName evidence="2">Uncharacterized protein</fullName>
    </submittedName>
</protein>
<reference evidence="2" key="1">
    <citation type="submission" date="2021-03" db="EMBL/GenBank/DDBJ databases">
        <title>Draft genome sequence of rust myrtle Austropuccinia psidii MF-1, a brazilian biotype.</title>
        <authorList>
            <person name="Quecine M.C."/>
            <person name="Pachon D.M.R."/>
            <person name="Bonatelli M.L."/>
            <person name="Correr F.H."/>
            <person name="Franceschini L.M."/>
            <person name="Leite T.F."/>
            <person name="Margarido G.R.A."/>
            <person name="Almeida C.A."/>
            <person name="Ferrarezi J.A."/>
            <person name="Labate C.A."/>
        </authorList>
    </citation>
    <scope>NUCLEOTIDE SEQUENCE</scope>
    <source>
        <strain evidence="2">MF-1</strain>
    </source>
</reference>
<organism evidence="2 3">
    <name type="scientific">Austropuccinia psidii MF-1</name>
    <dbReference type="NCBI Taxonomy" id="1389203"/>
    <lineage>
        <taxon>Eukaryota</taxon>
        <taxon>Fungi</taxon>
        <taxon>Dikarya</taxon>
        <taxon>Basidiomycota</taxon>
        <taxon>Pucciniomycotina</taxon>
        <taxon>Pucciniomycetes</taxon>
        <taxon>Pucciniales</taxon>
        <taxon>Sphaerophragmiaceae</taxon>
        <taxon>Austropuccinia</taxon>
    </lineage>
</organism>
<dbReference type="AlphaFoldDB" id="A0A9Q3D479"/>
<dbReference type="EMBL" id="AVOT02013653">
    <property type="protein sequence ID" value="MBW0496499.1"/>
    <property type="molecule type" value="Genomic_DNA"/>
</dbReference>
<comment type="caution">
    <text evidence="2">The sequence shown here is derived from an EMBL/GenBank/DDBJ whole genome shotgun (WGS) entry which is preliminary data.</text>
</comment>
<evidence type="ECO:0000313" key="3">
    <source>
        <dbReference type="Proteomes" id="UP000765509"/>
    </source>
</evidence>
<evidence type="ECO:0000256" key="1">
    <source>
        <dbReference type="SAM" id="MobiDB-lite"/>
    </source>
</evidence>
<keyword evidence="3" id="KW-1185">Reference proteome</keyword>
<gene>
    <name evidence="2" type="ORF">O181_036214</name>
</gene>
<proteinExistence type="predicted"/>
<feature type="compositionally biased region" description="Polar residues" evidence="1">
    <location>
        <begin position="87"/>
        <end position="97"/>
    </location>
</feature>
<sequence>MYVTTMGKPLPNWCLWQVKPPPMHGQLAILSILGHSTTHGMEWCMVIHGPKPQMWSSGHILLHWHFWPISNLTNPPENTPKFGSEGVIQSSRGLWPH</sequence>
<feature type="region of interest" description="Disordered" evidence="1">
    <location>
        <begin position="77"/>
        <end position="97"/>
    </location>
</feature>